<dbReference type="InterPro" id="IPR015417">
    <property type="entry name" value="Gly_reductase_pB_sua/b"/>
</dbReference>
<keyword evidence="3" id="KW-1185">Reference proteome</keyword>
<evidence type="ECO:0000313" key="2">
    <source>
        <dbReference type="EMBL" id="MCU7379032.1"/>
    </source>
</evidence>
<dbReference type="AlphaFoldDB" id="A0A9J6QNS5"/>
<dbReference type="GO" id="GO:0050485">
    <property type="term" value="F:oxidoreductase activity, acting on X-H and Y-H to form an X-Y bond, with a disulfide as acceptor"/>
    <property type="evidence" value="ECO:0007669"/>
    <property type="project" value="InterPro"/>
</dbReference>
<proteinExistence type="predicted"/>
<dbReference type="EMBL" id="JAOSHN010000004">
    <property type="protein sequence ID" value="MCU7379032.1"/>
    <property type="molecule type" value="Genomic_DNA"/>
</dbReference>
<protein>
    <submittedName>
        <fullName evidence="2">Glycine/sarcosine/betaine reductase component B subunit</fullName>
    </submittedName>
</protein>
<reference evidence="2" key="1">
    <citation type="submission" date="2022-09" db="EMBL/GenBank/DDBJ databases">
        <title>Culturomic study of gut microbiota in children with autism spectrum disorder.</title>
        <authorList>
            <person name="Efimov B.A."/>
            <person name="Chaplin A.V."/>
            <person name="Sokolova S.R."/>
            <person name="Pikina A.P."/>
            <person name="Korzhanova M."/>
            <person name="Belova V."/>
            <person name="Korostin D."/>
        </authorList>
    </citation>
    <scope>NUCLEOTIDE SEQUENCE</scope>
    <source>
        <strain evidence="2">ASD5510</strain>
    </source>
</reference>
<evidence type="ECO:0000256" key="1">
    <source>
        <dbReference type="ARBA" id="ARBA00023002"/>
    </source>
</evidence>
<dbReference type="Pfam" id="PF09338">
    <property type="entry name" value="Gly_reductase"/>
    <property type="match status" value="1"/>
</dbReference>
<dbReference type="Proteomes" id="UP001065549">
    <property type="component" value="Unassembled WGS sequence"/>
</dbReference>
<gene>
    <name evidence="2" type="ORF">OBO34_11795</name>
</gene>
<evidence type="ECO:0000313" key="3">
    <source>
        <dbReference type="Proteomes" id="UP001065549"/>
    </source>
</evidence>
<organism evidence="2 3">
    <name type="scientific">Hominibacterium faecale</name>
    <dbReference type="NCBI Taxonomy" id="2839743"/>
    <lineage>
        <taxon>Bacteria</taxon>
        <taxon>Bacillati</taxon>
        <taxon>Bacillota</taxon>
        <taxon>Clostridia</taxon>
        <taxon>Peptostreptococcales</taxon>
        <taxon>Anaerovoracaceae</taxon>
        <taxon>Hominibacterium</taxon>
    </lineage>
</organism>
<sequence>MKDMSLNLEYIHIKDVVFGEKTFIENGVLTVNKDELIDTIKTDRLINIDVDIAKPGESTRIIPVKDVIEPRVKVETERAFPGVLDGYTSCGEGTTKVLRGCCVTTCGKIIGFQEGIIDMSGPATKYCRFSELINVVVVADPIDGITPAEHETEIRMLGLKASLYLAKAGLDVEADEVKTYRRDPVDPAKKLPKVAYAFLIMAQGLLHDNYVYGLNAIQLNAQLLHPNEVFDGAIVSGNCVTASDKNTTYDIQNHAIIEELYKRHGVDLDFCGLIASPISTILAEKERNAMVTVNLAQTCLADSIIISQEGGGNPEADLMLICERAEERDMASVIVLHDNPGPDGTSEPMANTSPKATAVITTGNDNCIIELPEMEKNIGYREQLHLLSGSPDDCEVGDGKIKVGILVIMGSASNSANGYYCTEPY</sequence>
<comment type="caution">
    <text evidence="2">The sequence shown here is derived from an EMBL/GenBank/DDBJ whole genome shotgun (WGS) entry which is preliminary data.</text>
</comment>
<name>A0A9J6QNS5_9FIRM</name>
<dbReference type="RefSeq" id="WP_227754681.1">
    <property type="nucleotide sequence ID" value="NZ_JAJAGH010000001.1"/>
</dbReference>
<keyword evidence="1" id="KW-0560">Oxidoreductase</keyword>
<accession>A0A9J6QNS5</accession>